<protein>
    <submittedName>
        <fullName evidence="2">Uncharacterized protein</fullName>
    </submittedName>
</protein>
<feature type="compositionally biased region" description="Low complexity" evidence="1">
    <location>
        <begin position="294"/>
        <end position="322"/>
    </location>
</feature>
<feature type="region of interest" description="Disordered" evidence="1">
    <location>
        <begin position="195"/>
        <end position="591"/>
    </location>
</feature>
<proteinExistence type="predicted"/>
<dbReference type="OrthoDB" id="5980156at2759"/>
<feature type="region of interest" description="Disordered" evidence="1">
    <location>
        <begin position="1"/>
        <end position="23"/>
    </location>
</feature>
<gene>
    <name evidence="2" type="ORF">LOTGIDRAFT_228342</name>
</gene>
<feature type="compositionally biased region" description="Polar residues" evidence="1">
    <location>
        <begin position="271"/>
        <end position="285"/>
    </location>
</feature>
<dbReference type="EMBL" id="KB201304">
    <property type="protein sequence ID" value="ESO97778.1"/>
    <property type="molecule type" value="Genomic_DNA"/>
</dbReference>
<evidence type="ECO:0000256" key="1">
    <source>
        <dbReference type="SAM" id="MobiDB-lite"/>
    </source>
</evidence>
<dbReference type="HOGENOM" id="CLU_432309_0_0_1"/>
<dbReference type="KEGG" id="lgi:LOTGIDRAFT_228342"/>
<evidence type="ECO:0000313" key="3">
    <source>
        <dbReference type="Proteomes" id="UP000030746"/>
    </source>
</evidence>
<feature type="compositionally biased region" description="Basic and acidic residues" evidence="1">
    <location>
        <begin position="505"/>
        <end position="532"/>
    </location>
</feature>
<dbReference type="AlphaFoldDB" id="V4A1R9"/>
<accession>V4A1R9</accession>
<feature type="compositionally biased region" description="Polar residues" evidence="1">
    <location>
        <begin position="490"/>
        <end position="504"/>
    </location>
</feature>
<dbReference type="Proteomes" id="UP000030746">
    <property type="component" value="Unassembled WGS sequence"/>
</dbReference>
<feature type="compositionally biased region" description="Polar residues" evidence="1">
    <location>
        <begin position="562"/>
        <end position="579"/>
    </location>
</feature>
<feature type="compositionally biased region" description="Basic and acidic residues" evidence="1">
    <location>
        <begin position="340"/>
        <end position="384"/>
    </location>
</feature>
<dbReference type="GeneID" id="20247627"/>
<dbReference type="RefSeq" id="XP_009051626.1">
    <property type="nucleotide sequence ID" value="XM_009053378.1"/>
</dbReference>
<name>V4A1R9_LOTGI</name>
<feature type="compositionally biased region" description="Basic and acidic residues" evidence="1">
    <location>
        <begin position="453"/>
        <end position="464"/>
    </location>
</feature>
<dbReference type="CTD" id="20247627"/>
<reference evidence="2 3" key="1">
    <citation type="journal article" date="2013" name="Nature">
        <title>Insights into bilaterian evolution from three spiralian genomes.</title>
        <authorList>
            <person name="Simakov O."/>
            <person name="Marletaz F."/>
            <person name="Cho S.J."/>
            <person name="Edsinger-Gonzales E."/>
            <person name="Havlak P."/>
            <person name="Hellsten U."/>
            <person name="Kuo D.H."/>
            <person name="Larsson T."/>
            <person name="Lv J."/>
            <person name="Arendt D."/>
            <person name="Savage R."/>
            <person name="Osoegawa K."/>
            <person name="de Jong P."/>
            <person name="Grimwood J."/>
            <person name="Chapman J.A."/>
            <person name="Shapiro H."/>
            <person name="Aerts A."/>
            <person name="Otillar R.P."/>
            <person name="Terry A.Y."/>
            <person name="Boore J.L."/>
            <person name="Grigoriev I.V."/>
            <person name="Lindberg D.R."/>
            <person name="Seaver E.C."/>
            <person name="Weisblat D.A."/>
            <person name="Putnam N.H."/>
            <person name="Rokhsar D.S."/>
        </authorList>
    </citation>
    <scope>NUCLEOTIDE SEQUENCE [LARGE SCALE GENOMIC DNA]</scope>
</reference>
<dbReference type="OMA" id="RHHLQKS"/>
<feature type="compositionally biased region" description="Low complexity" evidence="1">
    <location>
        <begin position="425"/>
        <end position="440"/>
    </location>
</feature>
<feature type="compositionally biased region" description="Basic and acidic residues" evidence="1">
    <location>
        <begin position="476"/>
        <end position="489"/>
    </location>
</feature>
<feature type="compositionally biased region" description="Polar residues" evidence="1">
    <location>
        <begin position="195"/>
        <end position="210"/>
    </location>
</feature>
<feature type="compositionally biased region" description="Polar residues" evidence="1">
    <location>
        <begin position="465"/>
        <end position="475"/>
    </location>
</feature>
<evidence type="ECO:0000313" key="2">
    <source>
        <dbReference type="EMBL" id="ESO97778.1"/>
    </source>
</evidence>
<feature type="compositionally biased region" description="Basic and acidic residues" evidence="1">
    <location>
        <begin position="222"/>
        <end position="231"/>
    </location>
</feature>
<feature type="compositionally biased region" description="Basic and acidic residues" evidence="1">
    <location>
        <begin position="393"/>
        <end position="404"/>
    </location>
</feature>
<organism evidence="2 3">
    <name type="scientific">Lottia gigantea</name>
    <name type="common">Giant owl limpet</name>
    <dbReference type="NCBI Taxonomy" id="225164"/>
    <lineage>
        <taxon>Eukaryota</taxon>
        <taxon>Metazoa</taxon>
        <taxon>Spiralia</taxon>
        <taxon>Lophotrochozoa</taxon>
        <taxon>Mollusca</taxon>
        <taxon>Gastropoda</taxon>
        <taxon>Patellogastropoda</taxon>
        <taxon>Lottioidea</taxon>
        <taxon>Lottiidae</taxon>
        <taxon>Lottia</taxon>
    </lineage>
</organism>
<keyword evidence="3" id="KW-1185">Reference proteome</keyword>
<sequence>MTSRIQSTRRRKDVNRLRGQSARSRSIVIPDPIRHFLSESPIDRKTHEQCFSTTSSSLSHYSYMDNNHRYRLTQGHYSDMDNNQRYRLTQGYIPVNTNRHAACSGPRPIDNERPRTRHRMLSEKTLSKSVAYCPDLTKGEKLYLYNISRVYSTKNMHDINQRKYATVLSQEEQTGRYKQRDINKYWNYIRSPRQTSWGSGKSSFTPTRTKSAPPGKRRTKKIERPQTRMEELSDYESQDTPRGTQEEQASKKKKGIIETVLAEPEDRKSETGSYHSRGSKNSNTSKTRRRRSSSRASSSSSSRSRSSSSSSSSRSSRRSSSSDTETKHKRASDGETVVQRAKDESQNKESDTQESRATDNEMTGRPDARASDTGVKDTSRRKTEAYSSMPDSRGNDSHLREGHGRPKSRFGRKDAHKDDDDDSDSISLTSKSSSSSSHSSNADKAKPTKTSKKPMDKIEEKTKIESTYATTTEANQQRECDTSVSESRDYSQITTTTDHSTSVSCKHESESSQKATESKKKTTKSRYMESRRTRTNSESSLTQSISSNKSSDKKPRQRKSSRTSIKSNGSIKKNPTAESGKQVKTEATTKLENVIEDGEQVKTRTTYRSISIESQLKTGDCPSNDKDVDKIEY</sequence>